<dbReference type="PANTHER" id="PTHR11070">
    <property type="entry name" value="UVRD / RECB / PCRA DNA HELICASE FAMILY MEMBER"/>
    <property type="match status" value="1"/>
</dbReference>
<dbReference type="CDD" id="cd18807">
    <property type="entry name" value="SF1_C_UvrD"/>
    <property type="match status" value="1"/>
</dbReference>
<dbReference type="EMBL" id="MKVH01000024">
    <property type="protein sequence ID" value="OJX56845.1"/>
    <property type="molecule type" value="Genomic_DNA"/>
</dbReference>
<gene>
    <name evidence="16" type="ORF">BGO89_09970</name>
</gene>
<evidence type="ECO:0000256" key="8">
    <source>
        <dbReference type="ARBA" id="ARBA00034617"/>
    </source>
</evidence>
<organism evidence="16 17">
    <name type="scientific">Candidatus Kapaibacterium thiocyanatum</name>
    <dbReference type="NCBI Taxonomy" id="1895771"/>
    <lineage>
        <taxon>Bacteria</taxon>
        <taxon>Pseudomonadati</taxon>
        <taxon>Candidatus Kapaibacteriota</taxon>
        <taxon>Candidatus Kapaibacteriia</taxon>
        <taxon>Candidatus Kapaibacteriales</taxon>
        <taxon>Candidatus Kapaibacteriaceae</taxon>
        <taxon>Candidatus Kapaibacterium</taxon>
    </lineage>
</organism>
<evidence type="ECO:0000256" key="11">
    <source>
        <dbReference type="ARBA" id="ARBA00048988"/>
    </source>
</evidence>
<dbReference type="GO" id="GO:0005524">
    <property type="term" value="F:ATP binding"/>
    <property type="evidence" value="ECO:0007669"/>
    <property type="project" value="UniProtKB-UniRule"/>
</dbReference>
<evidence type="ECO:0000256" key="9">
    <source>
        <dbReference type="ARBA" id="ARBA00034808"/>
    </source>
</evidence>
<keyword evidence="3 12" id="KW-0378">Hydrolase</keyword>
<sequence length="751" mass="84802">MTLQLVPLTSPASDLLEGLNDAQRTAVSHTEGPLLIIAGAGSGKTRVLTYRIAYLLRMGVHPSHLLALTFTNKAAQEMKERISHLVGQAQSKAIWAGTFHAIFARILRQQAERIGYTNSFTIYDTDDSLGAIKAVMNALGVSQQVLPPQGVRGRISAAKNAMIPWQEYARNADTIIDKQTGQIYEEYEKRLRQSNAMDFDDLLLNMIRLLENHSDVLDQYQDRFRYLLVDEYQDTNRAQYKVVNMLARKYRNICVVGDDAQSIYRWRGADIRNILDFERDYTDATVVRLEQNYRSTKVILAAADSVIRNNRKQLKKKLWTDNVEGEKITVLACRDDRDEAENVARTIRTRIEQHGYKYSDVAILYRTNAQSQSLEDALRRVNLPYHIVSGVSFYKRKEVKDTIAYLRLLVNPTDSESVLRVINEPARGIGQTTLERLQEYATQTNQPLFDVLRGVEMVPNLQKRTVTAIKEFVDLIVRHQASMEELTPASLAQSYIEATGLPFFYKQQDTDESLDRWNNIERVLSHVAEQQELDETLTLATYLEQVALVSEQDDPELGNNRVAMMTMHAAKGLEFPLVVIAGMEQGLFPLAKAEMDPSEQEEERRLFYVGITRAREQLVLSFAERRYRFGELVFARPSMFLSELDKETLQVTGQVMRGAGASTSRPATPARPQRPQGSSYSQIPSGESYSQVSGAGSVPSLRVGQRVRHPMFGVGTVMGISGVGQQAKATVQFGNGQRKQLMLAYAKLEII</sequence>
<feature type="region of interest" description="Disordered" evidence="13">
    <location>
        <begin position="657"/>
        <end position="697"/>
    </location>
</feature>
<dbReference type="Gene3D" id="1.10.486.10">
    <property type="entry name" value="PCRA, domain 4"/>
    <property type="match status" value="1"/>
</dbReference>
<keyword evidence="5 12" id="KW-0067">ATP-binding</keyword>
<evidence type="ECO:0000256" key="10">
    <source>
        <dbReference type="ARBA" id="ARBA00034923"/>
    </source>
</evidence>
<dbReference type="Proteomes" id="UP000184233">
    <property type="component" value="Unassembled WGS sequence"/>
</dbReference>
<dbReference type="Gene3D" id="1.10.10.160">
    <property type="match status" value="1"/>
</dbReference>
<dbReference type="GO" id="GO:0005829">
    <property type="term" value="C:cytosol"/>
    <property type="evidence" value="ECO:0007669"/>
    <property type="project" value="TreeGrafter"/>
</dbReference>
<feature type="domain" description="UvrD-like helicase ATP-binding" evidence="14">
    <location>
        <begin position="17"/>
        <end position="296"/>
    </location>
</feature>
<keyword evidence="4 12" id="KW-0347">Helicase</keyword>
<dbReference type="STRING" id="1895771.BGO89_09970"/>
<dbReference type="CDD" id="cd17932">
    <property type="entry name" value="DEXQc_UvrD"/>
    <property type="match status" value="1"/>
</dbReference>
<evidence type="ECO:0000256" key="5">
    <source>
        <dbReference type="ARBA" id="ARBA00022840"/>
    </source>
</evidence>
<dbReference type="InterPro" id="IPR013986">
    <property type="entry name" value="DExx_box_DNA_helicase_dom_sf"/>
</dbReference>
<feature type="compositionally biased region" description="Low complexity" evidence="13">
    <location>
        <begin position="665"/>
        <end position="676"/>
    </location>
</feature>
<evidence type="ECO:0000256" key="1">
    <source>
        <dbReference type="ARBA" id="ARBA00009922"/>
    </source>
</evidence>
<dbReference type="PROSITE" id="PS51217">
    <property type="entry name" value="UVRD_HELICASE_CTER"/>
    <property type="match status" value="1"/>
</dbReference>
<reference evidence="16 17" key="1">
    <citation type="submission" date="2016-09" db="EMBL/GenBank/DDBJ databases">
        <title>Genome-resolved meta-omics ties microbial dynamics to process performance in biotechnology for thiocyanate degradation.</title>
        <authorList>
            <person name="Kantor R.S."/>
            <person name="Huddy R.J."/>
            <person name="Iyer R."/>
            <person name="Thomas B.C."/>
            <person name="Brown C.T."/>
            <person name="Anantharaman K."/>
            <person name="Tringe S."/>
            <person name="Hettich R.L."/>
            <person name="Harrison S.T."/>
            <person name="Banfield J.F."/>
        </authorList>
    </citation>
    <scope>NUCLEOTIDE SEQUENCE [LARGE SCALE GENOMIC DNA]</scope>
    <source>
        <strain evidence="16">59-99</strain>
    </source>
</reference>
<evidence type="ECO:0000256" key="12">
    <source>
        <dbReference type="PROSITE-ProRule" id="PRU00560"/>
    </source>
</evidence>
<feature type="binding site" evidence="12">
    <location>
        <begin position="38"/>
        <end position="45"/>
    </location>
    <ligand>
        <name>ATP</name>
        <dbReference type="ChEBI" id="CHEBI:30616"/>
    </ligand>
</feature>
<dbReference type="InterPro" id="IPR027417">
    <property type="entry name" value="P-loop_NTPase"/>
</dbReference>
<feature type="compositionally biased region" description="Polar residues" evidence="13">
    <location>
        <begin position="677"/>
        <end position="694"/>
    </location>
</feature>
<comment type="catalytic activity">
    <reaction evidence="8">
        <text>Couples ATP hydrolysis with the unwinding of duplex DNA by translocating in the 3'-5' direction.</text>
        <dbReference type="EC" id="5.6.2.4"/>
    </reaction>
</comment>
<dbReference type="GO" id="GO:0033202">
    <property type="term" value="C:DNA helicase complex"/>
    <property type="evidence" value="ECO:0007669"/>
    <property type="project" value="TreeGrafter"/>
</dbReference>
<evidence type="ECO:0000256" key="2">
    <source>
        <dbReference type="ARBA" id="ARBA00022741"/>
    </source>
</evidence>
<dbReference type="GO" id="GO:0003677">
    <property type="term" value="F:DNA binding"/>
    <property type="evidence" value="ECO:0007669"/>
    <property type="project" value="UniProtKB-KW"/>
</dbReference>
<name>A0A1M3KWU2_9BACT</name>
<dbReference type="InterPro" id="IPR014016">
    <property type="entry name" value="UvrD-like_ATP-bd"/>
</dbReference>
<proteinExistence type="inferred from homology"/>
<dbReference type="SUPFAM" id="SSF52540">
    <property type="entry name" value="P-loop containing nucleoside triphosphate hydrolases"/>
    <property type="match status" value="1"/>
</dbReference>
<comment type="similarity">
    <text evidence="1">Belongs to the helicase family. UvrD subfamily.</text>
</comment>
<evidence type="ECO:0000256" key="7">
    <source>
        <dbReference type="ARBA" id="ARBA00023235"/>
    </source>
</evidence>
<dbReference type="EC" id="5.6.2.4" evidence="9"/>
<keyword evidence="2 12" id="KW-0547">Nucleotide-binding</keyword>
<dbReference type="Pfam" id="PF13361">
    <property type="entry name" value="UvrD_C"/>
    <property type="match status" value="1"/>
</dbReference>
<evidence type="ECO:0000313" key="17">
    <source>
        <dbReference type="Proteomes" id="UP000184233"/>
    </source>
</evidence>
<evidence type="ECO:0000313" key="16">
    <source>
        <dbReference type="EMBL" id="OJX56845.1"/>
    </source>
</evidence>
<feature type="domain" description="UvrD-like helicase C-terminal" evidence="15">
    <location>
        <begin position="297"/>
        <end position="572"/>
    </location>
</feature>
<protein>
    <recommendedName>
        <fullName evidence="9">DNA 3'-5' helicase</fullName>
        <ecNumber evidence="9">5.6.2.4</ecNumber>
    </recommendedName>
    <alternativeName>
        <fullName evidence="10">DNA 3'-5' helicase II</fullName>
    </alternativeName>
</protein>
<dbReference type="InterPro" id="IPR000212">
    <property type="entry name" value="DNA_helicase_UvrD/REP"/>
</dbReference>
<evidence type="ECO:0000256" key="4">
    <source>
        <dbReference type="ARBA" id="ARBA00022806"/>
    </source>
</evidence>
<comment type="catalytic activity">
    <reaction evidence="11">
        <text>ATP + H2O = ADP + phosphate + H(+)</text>
        <dbReference type="Rhea" id="RHEA:13065"/>
        <dbReference type="ChEBI" id="CHEBI:15377"/>
        <dbReference type="ChEBI" id="CHEBI:15378"/>
        <dbReference type="ChEBI" id="CHEBI:30616"/>
        <dbReference type="ChEBI" id="CHEBI:43474"/>
        <dbReference type="ChEBI" id="CHEBI:456216"/>
        <dbReference type="EC" id="5.6.2.4"/>
    </reaction>
</comment>
<keyword evidence="7" id="KW-0413">Isomerase</keyword>
<dbReference type="GO" id="GO:0043138">
    <property type="term" value="F:3'-5' DNA helicase activity"/>
    <property type="evidence" value="ECO:0007669"/>
    <property type="project" value="UniProtKB-EC"/>
</dbReference>
<evidence type="ECO:0000259" key="14">
    <source>
        <dbReference type="PROSITE" id="PS51198"/>
    </source>
</evidence>
<dbReference type="GO" id="GO:0000725">
    <property type="term" value="P:recombinational repair"/>
    <property type="evidence" value="ECO:0007669"/>
    <property type="project" value="TreeGrafter"/>
</dbReference>
<accession>A0A1M3KWU2</accession>
<dbReference type="Pfam" id="PF00580">
    <property type="entry name" value="UvrD-helicase"/>
    <property type="match status" value="1"/>
</dbReference>
<keyword evidence="6" id="KW-0238">DNA-binding</keyword>
<dbReference type="Gene3D" id="3.40.50.300">
    <property type="entry name" value="P-loop containing nucleotide triphosphate hydrolases"/>
    <property type="match status" value="2"/>
</dbReference>
<dbReference type="PROSITE" id="PS51198">
    <property type="entry name" value="UVRD_HELICASE_ATP_BIND"/>
    <property type="match status" value="1"/>
</dbReference>
<evidence type="ECO:0000256" key="13">
    <source>
        <dbReference type="SAM" id="MobiDB-lite"/>
    </source>
</evidence>
<dbReference type="GO" id="GO:0016887">
    <property type="term" value="F:ATP hydrolysis activity"/>
    <property type="evidence" value="ECO:0007669"/>
    <property type="project" value="RHEA"/>
</dbReference>
<evidence type="ECO:0000256" key="3">
    <source>
        <dbReference type="ARBA" id="ARBA00022801"/>
    </source>
</evidence>
<evidence type="ECO:0000256" key="6">
    <source>
        <dbReference type="ARBA" id="ARBA00023125"/>
    </source>
</evidence>
<evidence type="ECO:0000259" key="15">
    <source>
        <dbReference type="PROSITE" id="PS51217"/>
    </source>
</evidence>
<dbReference type="InterPro" id="IPR014017">
    <property type="entry name" value="DNA_helicase_UvrD-like_C"/>
</dbReference>
<dbReference type="PANTHER" id="PTHR11070:SF2">
    <property type="entry name" value="ATP-DEPENDENT DNA HELICASE SRS2"/>
    <property type="match status" value="1"/>
</dbReference>
<comment type="caution">
    <text evidence="16">The sequence shown here is derived from an EMBL/GenBank/DDBJ whole genome shotgun (WGS) entry which is preliminary data.</text>
</comment>
<dbReference type="AlphaFoldDB" id="A0A1M3KWU2"/>